<accession>A0A7I8J3B1</accession>
<gene>
    <name evidence="2" type="ORF">SI7747_08010928</name>
</gene>
<dbReference type="EMBL" id="CACRZD030000008">
    <property type="protein sequence ID" value="CAA6664539.1"/>
    <property type="molecule type" value="Genomic_DNA"/>
</dbReference>
<feature type="compositionally biased region" description="Low complexity" evidence="1">
    <location>
        <begin position="65"/>
        <end position="76"/>
    </location>
</feature>
<dbReference type="SUPFAM" id="SSF75005">
    <property type="entry name" value="Arabinanase/levansucrase/invertase"/>
    <property type="match status" value="1"/>
</dbReference>
<proteinExistence type="predicted"/>
<dbReference type="EMBL" id="LR743595">
    <property type="protein sequence ID" value="CAA2625127.1"/>
    <property type="molecule type" value="Genomic_DNA"/>
</dbReference>
<protein>
    <submittedName>
        <fullName evidence="2">Uncharacterized protein</fullName>
    </submittedName>
</protein>
<dbReference type="Gene3D" id="2.115.10.20">
    <property type="entry name" value="Glycosyl hydrolase domain, family 43"/>
    <property type="match status" value="3"/>
</dbReference>
<evidence type="ECO:0000313" key="2">
    <source>
        <dbReference type="EMBL" id="CAA2625127.1"/>
    </source>
</evidence>
<organism evidence="2">
    <name type="scientific">Spirodela intermedia</name>
    <name type="common">Intermediate duckweed</name>
    <dbReference type="NCBI Taxonomy" id="51605"/>
    <lineage>
        <taxon>Eukaryota</taxon>
        <taxon>Viridiplantae</taxon>
        <taxon>Streptophyta</taxon>
        <taxon>Embryophyta</taxon>
        <taxon>Tracheophyta</taxon>
        <taxon>Spermatophyta</taxon>
        <taxon>Magnoliopsida</taxon>
        <taxon>Liliopsida</taxon>
        <taxon>Araceae</taxon>
        <taxon>Lemnoideae</taxon>
        <taxon>Spirodela</taxon>
    </lineage>
</organism>
<dbReference type="PANTHER" id="PTHR35279">
    <property type="match status" value="1"/>
</dbReference>
<keyword evidence="3" id="KW-1185">Reference proteome</keyword>
<dbReference type="PANTHER" id="PTHR35279:SF1">
    <property type="entry name" value="ARABINANASE_LEVANSUCRASE_INVERTASE"/>
    <property type="match status" value="1"/>
</dbReference>
<dbReference type="Proteomes" id="UP001189122">
    <property type="component" value="Unassembled WGS sequence"/>
</dbReference>
<feature type="region of interest" description="Disordered" evidence="1">
    <location>
        <begin position="1"/>
        <end position="25"/>
    </location>
</feature>
<dbReference type="AlphaFoldDB" id="A0A7I8J3B1"/>
<dbReference type="InterPro" id="IPR023296">
    <property type="entry name" value="Glyco_hydro_beta-prop_sf"/>
</dbReference>
<evidence type="ECO:0000256" key="1">
    <source>
        <dbReference type="SAM" id="MobiDB-lite"/>
    </source>
</evidence>
<reference evidence="2 3" key="1">
    <citation type="submission" date="2019-12" db="EMBL/GenBank/DDBJ databases">
        <authorList>
            <person name="Scholz U."/>
            <person name="Mascher M."/>
            <person name="Fiebig A."/>
        </authorList>
    </citation>
    <scope>NUCLEOTIDE SEQUENCE</scope>
</reference>
<name>A0A7I8J3B1_SPIIN</name>
<sequence length="456" mass="47801">MEPTAATRRPYRSSPSGALPSPPSGTIRLAAKIAGHRSSRLRCPSSGRTIGRVATCSLGRDARDGGSSAANGGATSLRPSVPAGAEAAPPLLTPSSNEGLVFDVGAAGAWDGREVGSPVVKRYVGDESERWFLWYHGCGDGDGSGDCIGLATSANGMHWKRDETVDGESAGLVVGRSGDWWAFDTAALRPAEVISMSSAKVSSPGAFYWLYYTGYIAEKVDMPATAALKSLPGLAISQDGCHWARIEGEHHTGALLDVGEAGEWDSLFLAAPRVVYHEAGDLRMYYHSFDRQSRQFAIGVARSRDGITWAKLGRVMGGGPAGAFDEAGVMCGHVVRMGKEGQGYLMAYEGVSGDGRRSIGVAESPDGLKDWRRRGGEAVLKPSAEGGWDDGGVGSPCLVQMDGEGWRLYYGGVGKGGGPGLGWLSPTALRSEALKDAAVAVSLSERKWLADASNGF</sequence>
<feature type="region of interest" description="Disordered" evidence="1">
    <location>
        <begin position="61"/>
        <end position="94"/>
    </location>
</feature>
<evidence type="ECO:0000313" key="3">
    <source>
        <dbReference type="Proteomes" id="UP001189122"/>
    </source>
</evidence>